<feature type="region of interest" description="Disordered" evidence="1">
    <location>
        <begin position="299"/>
        <end position="323"/>
    </location>
</feature>
<dbReference type="EMBL" id="CM012450">
    <property type="protein sequence ID" value="RVE63342.1"/>
    <property type="molecule type" value="Genomic_DNA"/>
</dbReference>
<gene>
    <name evidence="2" type="ORF">OJAV_G00135390</name>
</gene>
<dbReference type="Proteomes" id="UP000283210">
    <property type="component" value="Chromosome 14"/>
</dbReference>
<protein>
    <submittedName>
        <fullName evidence="2">Uncharacterized protein</fullName>
    </submittedName>
</protein>
<accession>A0A437CKQ0</accession>
<keyword evidence="3" id="KW-1185">Reference proteome</keyword>
<evidence type="ECO:0000313" key="2">
    <source>
        <dbReference type="EMBL" id="RVE63342.1"/>
    </source>
</evidence>
<evidence type="ECO:0000313" key="3">
    <source>
        <dbReference type="Proteomes" id="UP000283210"/>
    </source>
</evidence>
<name>A0A437CKQ0_ORYJA</name>
<evidence type="ECO:0000256" key="1">
    <source>
        <dbReference type="SAM" id="MobiDB-lite"/>
    </source>
</evidence>
<reference evidence="2 3" key="2">
    <citation type="submission" date="2019-01" db="EMBL/GenBank/DDBJ databases">
        <title>A chromosome length genome reference of the Java medaka (oryzias javanicus).</title>
        <authorList>
            <person name="Herpin A."/>
            <person name="Takehana Y."/>
            <person name="Naruse K."/>
            <person name="Ansai S."/>
            <person name="Kawaguchi M."/>
        </authorList>
    </citation>
    <scope>NUCLEOTIDE SEQUENCE [LARGE SCALE GENOMIC DNA]</scope>
    <source>
        <strain evidence="2">RS831</strain>
        <tissue evidence="2">Whole body</tissue>
    </source>
</reference>
<reference evidence="2 3" key="1">
    <citation type="submission" date="2018-11" db="EMBL/GenBank/DDBJ databases">
        <authorList>
            <person name="Lopez-Roques C."/>
            <person name="Donnadieu C."/>
            <person name="Bouchez O."/>
            <person name="Klopp C."/>
            <person name="Cabau C."/>
            <person name="Zahm M."/>
        </authorList>
    </citation>
    <scope>NUCLEOTIDE SEQUENCE [LARGE SCALE GENOMIC DNA]</scope>
    <source>
        <strain evidence="2">RS831</strain>
        <tissue evidence="2">Whole body</tissue>
    </source>
</reference>
<proteinExistence type="predicted"/>
<dbReference type="AlphaFoldDB" id="A0A437CKQ0"/>
<sequence length="323" mass="37596">MQQRRNGRGFWENYVEGNHLKLPELKEAAREINLVNNYIYRDDIPEYPRPQFQVSFLKHDTTAEGLKGIRQDRGFRDLCGGFRDPHERSLVWWSLSVRDEDMEAAEKKLMEEEYSGMNGQINLARFATSPAFSPKSRLGHFRFTFPLEEVLKAYSQQFCSGGQPVMQVYKTVLYKQEIMYAVLVHSPDDQEDSTEDPNAVCFFRDGRFLWRSEAMCGTHRYKLNKNNNSLGVEEIPPYPPKYYVWDNVAIAFDVGEEVLEFNVDQLRQNLKYCELDSVTYNFTDKLTAEQAEELIRDLWPESPVENLPRHTGDGDAPPPERPS</sequence>
<dbReference type="OrthoDB" id="9942170at2759"/>
<organism evidence="2 3">
    <name type="scientific">Oryzias javanicus</name>
    <name type="common">Javanese ricefish</name>
    <name type="synonym">Aplocheilus javanicus</name>
    <dbReference type="NCBI Taxonomy" id="123683"/>
    <lineage>
        <taxon>Eukaryota</taxon>
        <taxon>Metazoa</taxon>
        <taxon>Chordata</taxon>
        <taxon>Craniata</taxon>
        <taxon>Vertebrata</taxon>
        <taxon>Euteleostomi</taxon>
        <taxon>Actinopterygii</taxon>
        <taxon>Neopterygii</taxon>
        <taxon>Teleostei</taxon>
        <taxon>Neoteleostei</taxon>
        <taxon>Acanthomorphata</taxon>
        <taxon>Ovalentaria</taxon>
        <taxon>Atherinomorphae</taxon>
        <taxon>Beloniformes</taxon>
        <taxon>Adrianichthyidae</taxon>
        <taxon>Oryziinae</taxon>
        <taxon>Oryzias</taxon>
    </lineage>
</organism>